<sequence>MSPVKKIFSCIWMFLFVFLSSFLKIIPLRSHRHTRFLFSSSYNRFPTFLVVLLWVLFFSLPQVSASVSSFTTFSVNVNGFRDVAKHSSLSNIIHTHHPHAWVFSETKSHTPVSSRMDVRGYKIFESPGLKTNARSVKWGILAGVHSSLATQQVQIPSDLSGRVLAIDIVLPTTNGHGFVHRLIGLYAPYDPGTDSDRLHTFWQQIRTLCQSALHSWQIIGDCNATVSSCEVQGDASGSNNARLAYHRFLDALQGIDVWSRQGDNDARYVWTYQAYNGTCRSILDRCAHSSNHIIASSIKVPGYFVPGTDHRLIVTVLHCGIPNNSADSVLLPPTEHPVYAPYRPRFLFPKRQESHRFKAFADRVDGLVHDAHLVLTPIQNDDQYQKLYSALSQILQHAAEDSFELPHLPHMGPRKPRNSLISLLLREYSRVNRLISAIKRQTLHILCTHHQNLGHTFWS</sequence>
<dbReference type="RefSeq" id="XP_060325933.1">
    <property type="nucleotide sequence ID" value="XM_060480932.1"/>
</dbReference>
<proteinExistence type="predicted"/>
<dbReference type="AlphaFoldDB" id="A0AA39MUJ9"/>
<feature type="transmembrane region" description="Helical" evidence="1">
    <location>
        <begin position="6"/>
        <end position="26"/>
    </location>
</feature>
<dbReference type="Proteomes" id="UP001175211">
    <property type="component" value="Unassembled WGS sequence"/>
</dbReference>
<dbReference type="GeneID" id="85364480"/>
<evidence type="ECO:0008006" key="4">
    <source>
        <dbReference type="Google" id="ProtNLM"/>
    </source>
</evidence>
<dbReference type="InterPro" id="IPR036691">
    <property type="entry name" value="Endo/exonu/phosph_ase_sf"/>
</dbReference>
<organism evidence="2 3">
    <name type="scientific">Armillaria tabescens</name>
    <name type="common">Ringless honey mushroom</name>
    <name type="synonym">Agaricus tabescens</name>
    <dbReference type="NCBI Taxonomy" id="1929756"/>
    <lineage>
        <taxon>Eukaryota</taxon>
        <taxon>Fungi</taxon>
        <taxon>Dikarya</taxon>
        <taxon>Basidiomycota</taxon>
        <taxon>Agaricomycotina</taxon>
        <taxon>Agaricomycetes</taxon>
        <taxon>Agaricomycetidae</taxon>
        <taxon>Agaricales</taxon>
        <taxon>Marasmiineae</taxon>
        <taxon>Physalacriaceae</taxon>
        <taxon>Desarmillaria</taxon>
    </lineage>
</organism>
<feature type="transmembrane region" description="Helical" evidence="1">
    <location>
        <begin position="47"/>
        <end position="65"/>
    </location>
</feature>
<keyword evidence="1" id="KW-1133">Transmembrane helix</keyword>
<evidence type="ECO:0000313" key="3">
    <source>
        <dbReference type="Proteomes" id="UP001175211"/>
    </source>
</evidence>
<evidence type="ECO:0000256" key="1">
    <source>
        <dbReference type="SAM" id="Phobius"/>
    </source>
</evidence>
<accession>A0AA39MUJ9</accession>
<keyword evidence="1" id="KW-0812">Transmembrane</keyword>
<comment type="caution">
    <text evidence="2">The sequence shown here is derived from an EMBL/GenBank/DDBJ whole genome shotgun (WGS) entry which is preliminary data.</text>
</comment>
<keyword evidence="1" id="KW-0472">Membrane</keyword>
<protein>
    <recommendedName>
        <fullName evidence="4">Endonuclease/exonuclease/phosphatase domain-containing protein</fullName>
    </recommendedName>
</protein>
<evidence type="ECO:0000313" key="2">
    <source>
        <dbReference type="EMBL" id="KAK0446584.1"/>
    </source>
</evidence>
<gene>
    <name evidence="2" type="ORF">EV420DRAFT_1767751</name>
</gene>
<feature type="non-terminal residue" evidence="2">
    <location>
        <position position="459"/>
    </location>
</feature>
<dbReference type="Gene3D" id="3.60.10.10">
    <property type="entry name" value="Endonuclease/exonuclease/phosphatase"/>
    <property type="match status" value="1"/>
</dbReference>
<keyword evidence="3" id="KW-1185">Reference proteome</keyword>
<reference evidence="2" key="1">
    <citation type="submission" date="2023-06" db="EMBL/GenBank/DDBJ databases">
        <authorList>
            <consortium name="Lawrence Berkeley National Laboratory"/>
            <person name="Ahrendt S."/>
            <person name="Sahu N."/>
            <person name="Indic B."/>
            <person name="Wong-Bajracharya J."/>
            <person name="Merenyi Z."/>
            <person name="Ke H.-M."/>
            <person name="Monk M."/>
            <person name="Kocsube S."/>
            <person name="Drula E."/>
            <person name="Lipzen A."/>
            <person name="Balint B."/>
            <person name="Henrissat B."/>
            <person name="Andreopoulos B."/>
            <person name="Martin F.M."/>
            <person name="Harder C.B."/>
            <person name="Rigling D."/>
            <person name="Ford K.L."/>
            <person name="Foster G.D."/>
            <person name="Pangilinan J."/>
            <person name="Papanicolaou A."/>
            <person name="Barry K."/>
            <person name="LaButti K."/>
            <person name="Viragh M."/>
            <person name="Koriabine M."/>
            <person name="Yan M."/>
            <person name="Riley R."/>
            <person name="Champramary S."/>
            <person name="Plett K.L."/>
            <person name="Tsai I.J."/>
            <person name="Slot J."/>
            <person name="Sipos G."/>
            <person name="Plett J."/>
            <person name="Nagy L.G."/>
            <person name="Grigoriev I.V."/>
        </authorList>
    </citation>
    <scope>NUCLEOTIDE SEQUENCE</scope>
    <source>
        <strain evidence="2">CCBAS 213</strain>
    </source>
</reference>
<dbReference type="SUPFAM" id="SSF56219">
    <property type="entry name" value="DNase I-like"/>
    <property type="match status" value="1"/>
</dbReference>
<dbReference type="EMBL" id="JAUEPS010000046">
    <property type="protein sequence ID" value="KAK0446584.1"/>
    <property type="molecule type" value="Genomic_DNA"/>
</dbReference>
<name>A0AA39MUJ9_ARMTA</name>